<dbReference type="GO" id="GO:0030007">
    <property type="term" value="P:intracellular potassium ion homeostasis"/>
    <property type="evidence" value="ECO:0007669"/>
    <property type="project" value="TreeGrafter"/>
</dbReference>
<evidence type="ECO:0000256" key="4">
    <source>
        <dbReference type="ARBA" id="ARBA00022741"/>
    </source>
</evidence>
<evidence type="ECO:0000256" key="9">
    <source>
        <dbReference type="SAM" id="Phobius"/>
    </source>
</evidence>
<evidence type="ECO:0000259" key="10">
    <source>
        <dbReference type="SMART" id="SM00831"/>
    </source>
</evidence>
<dbReference type="Gene3D" id="2.70.150.10">
    <property type="entry name" value="Calcium-transporting ATPase, cytoplasmic transduction domain A"/>
    <property type="match status" value="1"/>
</dbReference>
<comment type="subcellular location">
    <subcellularLocation>
        <location evidence="1">Cell membrane</location>
        <topology evidence="1">Multi-pass membrane protein</topology>
    </subcellularLocation>
</comment>
<dbReference type="Proteomes" id="UP000245768">
    <property type="component" value="Unassembled WGS sequence"/>
</dbReference>
<dbReference type="InterPro" id="IPR004014">
    <property type="entry name" value="ATPase_P-typ_cation-transptr_N"/>
</dbReference>
<keyword evidence="7 9" id="KW-1133">Transmembrane helix</keyword>
<feature type="transmembrane region" description="Helical" evidence="9">
    <location>
        <begin position="357"/>
        <end position="380"/>
    </location>
</feature>
<dbReference type="GO" id="GO:0005886">
    <property type="term" value="C:plasma membrane"/>
    <property type="evidence" value="ECO:0007669"/>
    <property type="project" value="UniProtKB-SubCell"/>
</dbReference>
<evidence type="ECO:0000256" key="8">
    <source>
        <dbReference type="ARBA" id="ARBA00023136"/>
    </source>
</evidence>
<dbReference type="InterPro" id="IPR059000">
    <property type="entry name" value="ATPase_P-type_domA"/>
</dbReference>
<name>A0A316YPL2_9BASI</name>
<feature type="transmembrane region" description="Helical" evidence="9">
    <location>
        <begin position="865"/>
        <end position="884"/>
    </location>
</feature>
<dbReference type="Gene3D" id="3.40.50.1000">
    <property type="entry name" value="HAD superfamily/HAD-like"/>
    <property type="match status" value="1"/>
</dbReference>
<dbReference type="Pfam" id="PF00702">
    <property type="entry name" value="Hydrolase"/>
    <property type="match status" value="1"/>
</dbReference>
<dbReference type="InterPro" id="IPR018303">
    <property type="entry name" value="ATPase_P-typ_P_site"/>
</dbReference>
<organism evidence="11 12">
    <name type="scientific">Acaromyces ingoldii</name>
    <dbReference type="NCBI Taxonomy" id="215250"/>
    <lineage>
        <taxon>Eukaryota</taxon>
        <taxon>Fungi</taxon>
        <taxon>Dikarya</taxon>
        <taxon>Basidiomycota</taxon>
        <taxon>Ustilaginomycotina</taxon>
        <taxon>Exobasidiomycetes</taxon>
        <taxon>Exobasidiales</taxon>
        <taxon>Cryptobasidiaceae</taxon>
        <taxon>Acaromyces</taxon>
    </lineage>
</organism>
<reference evidence="11" key="1">
    <citation type="journal article" date="2018" name="Mol. Biol. Evol.">
        <title>Broad Genomic Sampling Reveals a Smut Pathogenic Ancestry of the Fungal Clade Ustilaginomycotina.</title>
        <authorList>
            <person name="Kijpornyongpan T."/>
            <person name="Mondo S.J."/>
            <person name="Barry K."/>
            <person name="Sandor L."/>
            <person name="Lee J."/>
            <person name="Lipzen A."/>
            <person name="Pangilinan J."/>
            <person name="LaButti K."/>
            <person name="Hainaut M."/>
            <person name="Henrissat B."/>
            <person name="Grigoriev I.V."/>
            <person name="Spatafora J.W."/>
            <person name="Aime M.C."/>
        </authorList>
    </citation>
    <scope>NUCLEOTIDE SEQUENCE [LARGE SCALE GENOMIC DNA]</scope>
    <source>
        <strain evidence="11">MCA 4198</strain>
    </source>
</reference>
<dbReference type="SUPFAM" id="SSF81653">
    <property type="entry name" value="Calcium ATPase, transduction domain A"/>
    <property type="match status" value="1"/>
</dbReference>
<dbReference type="PROSITE" id="PS00154">
    <property type="entry name" value="ATPASE_E1_E2"/>
    <property type="match status" value="1"/>
</dbReference>
<dbReference type="PRINTS" id="PR00119">
    <property type="entry name" value="CATATPASE"/>
</dbReference>
<keyword evidence="2" id="KW-1003">Cell membrane</keyword>
<dbReference type="OrthoDB" id="158672at2759"/>
<evidence type="ECO:0000256" key="7">
    <source>
        <dbReference type="ARBA" id="ARBA00022989"/>
    </source>
</evidence>
<feature type="transmembrane region" description="Helical" evidence="9">
    <location>
        <begin position="836"/>
        <end position="859"/>
    </location>
</feature>
<dbReference type="InterPro" id="IPR001757">
    <property type="entry name" value="P_typ_ATPase"/>
</dbReference>
<dbReference type="GO" id="GO:0005391">
    <property type="term" value="F:P-type sodium:potassium-exchanging transporter activity"/>
    <property type="evidence" value="ECO:0007669"/>
    <property type="project" value="TreeGrafter"/>
</dbReference>
<feature type="transmembrane region" description="Helical" evidence="9">
    <location>
        <begin position="905"/>
        <end position="934"/>
    </location>
</feature>
<keyword evidence="6" id="KW-1278">Translocase</keyword>
<dbReference type="Gene3D" id="1.20.1110.10">
    <property type="entry name" value="Calcium-transporting ATPase, transmembrane domain"/>
    <property type="match status" value="1"/>
</dbReference>
<dbReference type="PANTHER" id="PTHR43294:SF21">
    <property type="entry name" value="CATION TRANSPORTING ATPASE"/>
    <property type="match status" value="1"/>
</dbReference>
<protein>
    <submittedName>
        <fullName evidence="11">K, P-type ATPase</fullName>
    </submittedName>
</protein>
<feature type="transmembrane region" description="Helical" evidence="9">
    <location>
        <begin position="312"/>
        <end position="337"/>
    </location>
</feature>
<dbReference type="GO" id="GO:0005524">
    <property type="term" value="F:ATP binding"/>
    <property type="evidence" value="ECO:0007669"/>
    <property type="project" value="UniProtKB-KW"/>
</dbReference>
<feature type="domain" description="Cation-transporting P-type ATPase N-terminal" evidence="10">
    <location>
        <begin position="70"/>
        <end position="143"/>
    </location>
</feature>
<dbReference type="GO" id="GO:0036376">
    <property type="term" value="P:sodium ion export across plasma membrane"/>
    <property type="evidence" value="ECO:0007669"/>
    <property type="project" value="TreeGrafter"/>
</dbReference>
<dbReference type="GO" id="GO:0016887">
    <property type="term" value="F:ATP hydrolysis activity"/>
    <property type="evidence" value="ECO:0007669"/>
    <property type="project" value="InterPro"/>
</dbReference>
<keyword evidence="12" id="KW-1185">Reference proteome</keyword>
<dbReference type="SUPFAM" id="SSF81665">
    <property type="entry name" value="Calcium ATPase, transmembrane domain M"/>
    <property type="match status" value="1"/>
</dbReference>
<dbReference type="AlphaFoldDB" id="A0A316YPL2"/>
<dbReference type="SFLD" id="SFLDF00027">
    <property type="entry name" value="p-type_atpase"/>
    <property type="match status" value="1"/>
</dbReference>
<feature type="transmembrane region" description="Helical" evidence="9">
    <location>
        <begin position="150"/>
        <end position="172"/>
    </location>
</feature>
<keyword evidence="4" id="KW-0547">Nucleotide-binding</keyword>
<dbReference type="GO" id="GO:0006883">
    <property type="term" value="P:intracellular sodium ion homeostasis"/>
    <property type="evidence" value="ECO:0007669"/>
    <property type="project" value="TreeGrafter"/>
</dbReference>
<dbReference type="GeneID" id="37040744"/>
<feature type="transmembrane region" description="Helical" evidence="9">
    <location>
        <begin position="964"/>
        <end position="987"/>
    </location>
</feature>
<proteinExistence type="predicted"/>
<dbReference type="Pfam" id="PF13246">
    <property type="entry name" value="Cation_ATPase"/>
    <property type="match status" value="1"/>
</dbReference>
<gene>
    <name evidence="11" type="ORF">FA10DRAFT_230667</name>
</gene>
<feature type="transmembrane region" description="Helical" evidence="9">
    <location>
        <begin position="1008"/>
        <end position="1026"/>
    </location>
</feature>
<dbReference type="Gene3D" id="3.40.1110.10">
    <property type="entry name" value="Calcium-transporting ATPase, cytoplasmic domain N"/>
    <property type="match status" value="1"/>
</dbReference>
<dbReference type="InterPro" id="IPR044492">
    <property type="entry name" value="P_typ_ATPase_HD_dom"/>
</dbReference>
<dbReference type="InParanoid" id="A0A316YPL2"/>
<dbReference type="InterPro" id="IPR006068">
    <property type="entry name" value="ATPase_P-typ_cation-transptr_C"/>
</dbReference>
<dbReference type="InterPro" id="IPR036412">
    <property type="entry name" value="HAD-like_sf"/>
</dbReference>
<dbReference type="SFLD" id="SFLDG00002">
    <property type="entry name" value="C1.7:_P-type_atpase_like"/>
    <property type="match status" value="1"/>
</dbReference>
<evidence type="ECO:0000256" key="1">
    <source>
        <dbReference type="ARBA" id="ARBA00004651"/>
    </source>
</evidence>
<dbReference type="Pfam" id="PF00689">
    <property type="entry name" value="Cation_ATPase_C"/>
    <property type="match status" value="1"/>
</dbReference>
<accession>A0A316YPL2</accession>
<evidence type="ECO:0000256" key="5">
    <source>
        <dbReference type="ARBA" id="ARBA00022840"/>
    </source>
</evidence>
<dbReference type="PANTHER" id="PTHR43294">
    <property type="entry name" value="SODIUM/POTASSIUM-TRANSPORTING ATPASE SUBUNIT ALPHA"/>
    <property type="match status" value="1"/>
</dbReference>
<dbReference type="Pfam" id="PF00122">
    <property type="entry name" value="E1-E2_ATPase"/>
    <property type="match status" value="1"/>
</dbReference>
<evidence type="ECO:0000256" key="6">
    <source>
        <dbReference type="ARBA" id="ARBA00022967"/>
    </source>
</evidence>
<dbReference type="SFLD" id="SFLDS00003">
    <property type="entry name" value="Haloacid_Dehalogenase"/>
    <property type="match status" value="1"/>
</dbReference>
<dbReference type="InterPro" id="IPR023299">
    <property type="entry name" value="ATPase_P-typ_cyto_dom_N"/>
</dbReference>
<dbReference type="InterPro" id="IPR023298">
    <property type="entry name" value="ATPase_P-typ_TM_dom_sf"/>
</dbReference>
<evidence type="ECO:0000256" key="3">
    <source>
        <dbReference type="ARBA" id="ARBA00022692"/>
    </source>
</evidence>
<dbReference type="GO" id="GO:1902600">
    <property type="term" value="P:proton transmembrane transport"/>
    <property type="evidence" value="ECO:0007669"/>
    <property type="project" value="TreeGrafter"/>
</dbReference>
<dbReference type="PRINTS" id="PR00121">
    <property type="entry name" value="NAKATPASE"/>
</dbReference>
<evidence type="ECO:0000313" key="11">
    <source>
        <dbReference type="EMBL" id="PWN90598.1"/>
    </source>
</evidence>
<dbReference type="FunFam" id="3.40.50.1000:FF:000001">
    <property type="entry name" value="Phospholipid-transporting ATPase IC"/>
    <property type="match status" value="1"/>
</dbReference>
<dbReference type="SUPFAM" id="SSF56784">
    <property type="entry name" value="HAD-like"/>
    <property type="match status" value="1"/>
</dbReference>
<dbReference type="SMART" id="SM00831">
    <property type="entry name" value="Cation_ATPase_N"/>
    <property type="match status" value="1"/>
</dbReference>
<dbReference type="RefSeq" id="XP_025377796.1">
    <property type="nucleotide sequence ID" value="XM_025518828.1"/>
</dbReference>
<dbReference type="InterPro" id="IPR008250">
    <property type="entry name" value="ATPase_P-typ_transduc_dom_A_sf"/>
</dbReference>
<evidence type="ECO:0000313" key="12">
    <source>
        <dbReference type="Proteomes" id="UP000245768"/>
    </source>
</evidence>
<keyword evidence="8 9" id="KW-0472">Membrane</keyword>
<dbReference type="InterPro" id="IPR023214">
    <property type="entry name" value="HAD_sf"/>
</dbReference>
<feature type="transmembrane region" description="Helical" evidence="9">
    <location>
        <begin position="1038"/>
        <end position="1056"/>
    </location>
</feature>
<feature type="transmembrane region" description="Helical" evidence="9">
    <location>
        <begin position="119"/>
        <end position="144"/>
    </location>
</feature>
<dbReference type="STRING" id="215250.A0A316YPL2"/>
<dbReference type="Pfam" id="PF00690">
    <property type="entry name" value="Cation_ATPase_N"/>
    <property type="match status" value="1"/>
</dbReference>
<dbReference type="NCBIfam" id="TIGR01494">
    <property type="entry name" value="ATPase_P-type"/>
    <property type="match status" value="2"/>
</dbReference>
<keyword evidence="3 9" id="KW-0812">Transmembrane</keyword>
<dbReference type="SUPFAM" id="SSF81660">
    <property type="entry name" value="Metal cation-transporting ATPase, ATP-binding domain N"/>
    <property type="match status" value="1"/>
</dbReference>
<dbReference type="InterPro" id="IPR050510">
    <property type="entry name" value="Cation_transp_ATPase_P-type"/>
</dbReference>
<dbReference type="GO" id="GO:1990573">
    <property type="term" value="P:potassium ion import across plasma membrane"/>
    <property type="evidence" value="ECO:0007669"/>
    <property type="project" value="TreeGrafter"/>
</dbReference>
<keyword evidence="5" id="KW-0067">ATP-binding</keyword>
<sequence>MSKRLTLQRTHSIGSLNRSRFNQSSKVIGDFRTMSIQLSQGGLAESGKASKKERKRGGEKKTLKDIADLEWHRLSAEESMTRLGVSALSGLDTAQAKRRLDADGPNKISKPPNNWPRKIFTYVFGGFGSLLVGASAICFVAWRIGQPPQASNLALAVVLLVVVLVTSFFNAWQDFTTSRVMESVRGMLPSDVAVLRDGSIHVVPAAEVVRGDIIEIKMGAKVAADCRILSIESEIKFDRSSLTGESDAIAATVDMTEENYLESRNIVMAGTKCVSGQARAIVTATGDTTVFGRLAKLSSTPKKERTTLEKEIFYFVLTIASLAATVAIVCVIIWAAYLRPKHPDFMSVSSLLVNVVSILVAFIPEGLPCAVSLSLTAVAARMRRAHVLVKSLSIVETLGAVNVVCSDKTGTLTQNSMSVRACVVHGFEEDDVEEAKRHVGMDTPIGHAFNQLQWLAGVCNAATFDNTESEKAKRVDERAVHGDATDTACLRFSQLLGGDIDQSRMGWTTIQQMAFNSKHKFALRLLKADPALSITRVADKALSQAEAVNFSADSDLVLLTKGAPDVLFSRCTRTLDASGSVVELTKARKQYLEAVQQAWADTGKRVLLLARRIVSISPASRVEELNEGELMALNNDLTIVGLVGIVDPPRPEIAKVVKTVRGAGSRFFMVTGDFQNTAVAIARQCGIVTTKKVATYDDIEFYRTKDPLPRYDFLDPTNDERPQRAMSLTGFDVMRLQPADWDVVCNFDEIVFSRTTPDQKLRIVKEFQARDGVVAMTGDGVNDAPALKQADCGIAMGGGSEVAIEAADLVLLDTFASFVDALLYGRVCFDNLKKTVAYLLPAGSFSELWAVLLSFFFGLPQMLSNIQMILVCCLTDLFPSLSLIQEQAESDVLKRKPRNVKKDRLANPQLLLQAYVFVGIPLTVCSCAMSFWWMQRQGIPFSDMWFKYGGGQFQTNDPDRFNEILYQANAVYFFTLVIQQYFDLLALRTRRLSLFQQNPLWGPGRNRWLFAGMLASFCLAIFFSYIPPIQNVFLTRGIPAEYFFLPMAFGLVTLSLDELRKLVVRRYPRSIVARLAW</sequence>
<dbReference type="EMBL" id="KZ819636">
    <property type="protein sequence ID" value="PWN90598.1"/>
    <property type="molecule type" value="Genomic_DNA"/>
</dbReference>
<evidence type="ECO:0000256" key="2">
    <source>
        <dbReference type="ARBA" id="ARBA00022475"/>
    </source>
</evidence>